<organism evidence="2 3">
    <name type="scientific">Jimgerdemannia flammicorona</name>
    <dbReference type="NCBI Taxonomy" id="994334"/>
    <lineage>
        <taxon>Eukaryota</taxon>
        <taxon>Fungi</taxon>
        <taxon>Fungi incertae sedis</taxon>
        <taxon>Mucoromycota</taxon>
        <taxon>Mucoromycotina</taxon>
        <taxon>Endogonomycetes</taxon>
        <taxon>Endogonales</taxon>
        <taxon>Endogonaceae</taxon>
        <taxon>Jimgerdemannia</taxon>
    </lineage>
</organism>
<dbReference type="InterPro" id="IPR054586">
    <property type="entry name" value="MACPF_1_fungal"/>
</dbReference>
<dbReference type="AlphaFoldDB" id="A0A433Q5V8"/>
<evidence type="ECO:0000313" key="3">
    <source>
        <dbReference type="Proteomes" id="UP000274822"/>
    </source>
</evidence>
<gene>
    <name evidence="2" type="ORF">BC938DRAFT_472538</name>
</gene>
<protein>
    <recommendedName>
        <fullName evidence="1">MACPF-like domain-containing protein</fullName>
    </recommendedName>
</protein>
<keyword evidence="3" id="KW-1185">Reference proteome</keyword>
<dbReference type="Gene3D" id="2.80.10.50">
    <property type="match status" value="1"/>
</dbReference>
<comment type="caution">
    <text evidence="2">The sequence shown here is derived from an EMBL/GenBank/DDBJ whole genome shotgun (WGS) entry which is preliminary data.</text>
</comment>
<proteinExistence type="predicted"/>
<feature type="domain" description="MACPF-like" evidence="1">
    <location>
        <begin position="36"/>
        <end position="283"/>
    </location>
</feature>
<accession>A0A433Q5V8</accession>
<dbReference type="Pfam" id="PF22693">
    <property type="entry name" value="MACPF_1"/>
    <property type="match status" value="1"/>
</dbReference>
<evidence type="ECO:0000313" key="2">
    <source>
        <dbReference type="EMBL" id="RUS25163.1"/>
    </source>
</evidence>
<sequence>MLIQNKEFAEKIFDLCRAYTVEGKAALTTGVRPKGEGPLSLHASNEIREEELVSRSQLTESLIDNGFNQASVKFLFPLVTTELGASRARDDRNMRLDNKSSYYRVIYYYQASMKLTKNLVEPTPALVAGVRTALALPNTSDKYRALREVFREFGYVWAQRVILGGRITVSEIIMEQRSDREKKIKALAEAKASVNGTITGFDKAGFGAGFTAQSIRGATNAADFSNQQSRLRIIGGRPTADTLDDRTIWQRSLQEEPSTWEVILREELIPIYELLDYDLSTKVKEVMEASLNEERIASQMKLNLRSVETKFSLGWKKLYYGHSKGNNGMVVATCPQMSDEDNATMLWMMVKRPSNDDSPYLRFGDIVYIQPAAGDENDKKLYLHGSHHQDAPLTKGAPEVSLRYFRNGPNRTDEWTIVPCDDHPGAEIDLDTTMRKTSYLTKHDYFKLCNKVTDSHYLSSHKVTLENIRVRRNPNEPNPFSMPPPMLKDKKGLGYLASKLNEVLMLETNQIEKEGGSPDLWEAIPI</sequence>
<dbReference type="Proteomes" id="UP000274822">
    <property type="component" value="Unassembled WGS sequence"/>
</dbReference>
<reference evidence="2 3" key="1">
    <citation type="journal article" date="2018" name="New Phytol.">
        <title>Phylogenomics of Endogonaceae and evolution of mycorrhizas within Mucoromycota.</title>
        <authorList>
            <person name="Chang Y."/>
            <person name="Desiro A."/>
            <person name="Na H."/>
            <person name="Sandor L."/>
            <person name="Lipzen A."/>
            <person name="Clum A."/>
            <person name="Barry K."/>
            <person name="Grigoriev I.V."/>
            <person name="Martin F.M."/>
            <person name="Stajich J.E."/>
            <person name="Smith M.E."/>
            <person name="Bonito G."/>
            <person name="Spatafora J.W."/>
        </authorList>
    </citation>
    <scope>NUCLEOTIDE SEQUENCE [LARGE SCALE GENOMIC DNA]</scope>
    <source>
        <strain evidence="2 3">AD002</strain>
    </source>
</reference>
<dbReference type="SUPFAM" id="SSF82109">
    <property type="entry name" value="MIR domain"/>
    <property type="match status" value="1"/>
</dbReference>
<dbReference type="InterPro" id="IPR036300">
    <property type="entry name" value="MIR_dom_sf"/>
</dbReference>
<name>A0A433Q5V8_9FUNG</name>
<dbReference type="EMBL" id="RBNJ01013745">
    <property type="protein sequence ID" value="RUS25163.1"/>
    <property type="molecule type" value="Genomic_DNA"/>
</dbReference>
<evidence type="ECO:0000259" key="1">
    <source>
        <dbReference type="Pfam" id="PF22693"/>
    </source>
</evidence>